<dbReference type="EMBL" id="VSWD01000001">
    <property type="protein sequence ID" value="KAK3108933.1"/>
    <property type="molecule type" value="Genomic_DNA"/>
</dbReference>
<dbReference type="Proteomes" id="UP001186944">
    <property type="component" value="Unassembled WGS sequence"/>
</dbReference>
<protein>
    <recommendedName>
        <fullName evidence="3">DNA-directed DNA polymerase</fullName>
    </recommendedName>
</protein>
<comment type="caution">
    <text evidence="1">The sequence shown here is derived from an EMBL/GenBank/DDBJ whole genome shotgun (WGS) entry which is preliminary data.</text>
</comment>
<dbReference type="SUPFAM" id="SSF53098">
    <property type="entry name" value="Ribonuclease H-like"/>
    <property type="match status" value="1"/>
</dbReference>
<dbReference type="InterPro" id="IPR043502">
    <property type="entry name" value="DNA/RNA_pol_sf"/>
</dbReference>
<dbReference type="PANTHER" id="PTHR31511">
    <property type="entry name" value="PROTEIN CBG23764"/>
    <property type="match status" value="1"/>
</dbReference>
<reference evidence="1" key="1">
    <citation type="submission" date="2019-08" db="EMBL/GenBank/DDBJ databases">
        <title>The improved chromosome-level genome for the pearl oyster Pinctada fucata martensii using PacBio sequencing and Hi-C.</title>
        <authorList>
            <person name="Zheng Z."/>
        </authorList>
    </citation>
    <scope>NUCLEOTIDE SEQUENCE</scope>
    <source>
        <strain evidence="1">ZZ-2019</strain>
        <tissue evidence="1">Adductor muscle</tissue>
    </source>
</reference>
<organism evidence="1 2">
    <name type="scientific">Pinctada imbricata</name>
    <name type="common">Atlantic pearl-oyster</name>
    <name type="synonym">Pinctada martensii</name>
    <dbReference type="NCBI Taxonomy" id="66713"/>
    <lineage>
        <taxon>Eukaryota</taxon>
        <taxon>Metazoa</taxon>
        <taxon>Spiralia</taxon>
        <taxon>Lophotrochozoa</taxon>
        <taxon>Mollusca</taxon>
        <taxon>Bivalvia</taxon>
        <taxon>Autobranchia</taxon>
        <taxon>Pteriomorphia</taxon>
        <taxon>Pterioida</taxon>
        <taxon>Pterioidea</taxon>
        <taxon>Pteriidae</taxon>
        <taxon>Pinctada</taxon>
    </lineage>
</organism>
<dbReference type="PANTHER" id="PTHR31511:SF12">
    <property type="entry name" value="RHO TERMINATION FACTOR N-TERMINAL DOMAIN-CONTAINING PROTEIN"/>
    <property type="match status" value="1"/>
</dbReference>
<dbReference type="SUPFAM" id="SSF56672">
    <property type="entry name" value="DNA/RNA polymerases"/>
    <property type="match status" value="1"/>
</dbReference>
<dbReference type="InterPro" id="IPR044925">
    <property type="entry name" value="His-Me_finger_sf"/>
</dbReference>
<dbReference type="InterPro" id="IPR038563">
    <property type="entry name" value="Endonuclease_7_sf"/>
</dbReference>
<name>A0AA88YXK8_PINIB</name>
<evidence type="ECO:0000313" key="2">
    <source>
        <dbReference type="Proteomes" id="UP001186944"/>
    </source>
</evidence>
<dbReference type="InterPro" id="IPR012337">
    <property type="entry name" value="RNaseH-like_sf"/>
</dbReference>
<dbReference type="Gene3D" id="3.40.1800.10">
    <property type="entry name" value="His-Me finger endonucleases"/>
    <property type="match status" value="1"/>
</dbReference>
<evidence type="ECO:0008006" key="3">
    <source>
        <dbReference type="Google" id="ProtNLM"/>
    </source>
</evidence>
<proteinExistence type="predicted"/>
<sequence>MSRELILIPRVKYDAMQISMKHLEDASKSAVNQGRQHKEPITQNTDHENNDCLEVNTMNREEKCDVYQPLVSDLEGGGSNKEEIMSMSPAQFLSIVNNKSEKVTEKRKGAKRKWLKEHLKERCKALGHIKWYLVLQVRLTRESNLGEIDTAEPYFHSGTFHMLQESDDLDHNFNKACQLMFKSFDEYIRKGSGWSINKVLTIEAHTAYYKPINGSSYMELPRSIRYTGGIVNIQNKDEKCFAWSVLASLHPADSNAQRVQHYQDYESQLNMSGIPYPVPLSKISTFEKLNNISVNILGFEEETIFPLYISTVKEAAHEVDLLYLQNEETSHYCWIKNLNRVLARTKTRKHNHHFCRYCLQGFQQKHTLEKHLRYCSVNDAQCISMPEQGKDDVLTFKDFHKQMRVPFVIYADFETFAKKTNADLPDPSKSNTTSIVHYTPCGYGYQVVCVDERYTKDPVIYRGDDVSEHFLRSIMEEEEEIKEILRNVEPMELSEEEQTEFENSTHCHICENVIIDTKVRDHCHVSGRYRGAACSNCNLNFRHPKFIPVIFHNLKNFDAHILCQSIGLFKEEEIKCIPNNMQKYVSFSLGKLRFIDSYQFTNCSLADMVENLYHERHTSFKNFYREFQDSEKAELLLRKGVYPYEYVDCAEKFEESTIPPQNPFYSHLRDNHISDDDYKHVHNVWDTMNINNLGEYHDLYLKTDVLLLADCFEQFRDMCQKHYKLDPCHFYTCPGLAWSAALKMTKCKLDLLTDPDMYLFFEKGIRGGISVISKKYAKANNKSAPDYNQNSPTSFIHYVDANNLYGWSMCKALPEKNFRWMTEKEIETFEVSKIPNNSKKGYALEVDLEYPSELHDKHNCYPLAPETLTISNEELSPYSKKLWIKQNRMDDTDPSGNMDKDKNGIAKRIITPKLIPNLRNKQNYVIHYKNLKLYLKKGLKLTKIHRILEFDQSPWLKPYIDFNTEQRKIAKNKFEKDFFKLMNNSVFGKTMENVRSLVDIRLIHTQEKLKKQTAKSSFQRFTIFNEDLVGVELKKVNLKLNKPVYVGFTTLDISKILLFRFHYDYMQKKYGDKAQLLFTDTDSLMYHIETGDLYKDMEENEGLFDLSNFPEHHFLHDKSNVAIPGFFKDETAGMEIYEFCGLRSKMYSFIYGDSEKKKAKGLAKSAVRKHLRHIHYKQSLFDEDVIMCGMHAIRSSKHELFINRINKAGLSAFDDKRWVKEDGISTFAHGHYRTLDYNDSQ</sequence>
<dbReference type="SUPFAM" id="SSF54060">
    <property type="entry name" value="His-Me finger endonucleases"/>
    <property type="match status" value="1"/>
</dbReference>
<dbReference type="AlphaFoldDB" id="A0AA88YXK8"/>
<accession>A0AA88YXK8</accession>
<keyword evidence="2" id="KW-1185">Reference proteome</keyword>
<dbReference type="InterPro" id="IPR004211">
    <property type="entry name" value="Endonuclease_7"/>
</dbReference>
<dbReference type="Pfam" id="PF02945">
    <property type="entry name" value="Endonuclease_7"/>
    <property type="match status" value="1"/>
</dbReference>
<gene>
    <name evidence="1" type="ORF">FSP39_019099</name>
</gene>
<evidence type="ECO:0000313" key="1">
    <source>
        <dbReference type="EMBL" id="KAK3108933.1"/>
    </source>
</evidence>